<dbReference type="AlphaFoldDB" id="A0A0A8HWX0"/>
<reference evidence="14 15" key="1">
    <citation type="journal article" date="2014" name="Genome Biol. Evol.">
        <title>Comparative Genomics of the Campylobacter lari Group.</title>
        <authorList>
            <person name="Miller W.G."/>
            <person name="Yee E."/>
            <person name="Chapman M.H."/>
            <person name="Smith T.P."/>
            <person name="Bono J.L."/>
            <person name="Huynh S."/>
            <person name="Parker C.T."/>
            <person name="Vandamme P."/>
            <person name="Luong K."/>
            <person name="Korlach J."/>
        </authorList>
    </citation>
    <scope>NUCLEOTIDE SEQUENCE [LARGE SCALE GENOMIC DNA]</scope>
    <source>
        <strain evidence="15">RM3659</strain>
    </source>
</reference>
<evidence type="ECO:0000256" key="8">
    <source>
        <dbReference type="ARBA" id="ARBA00072274"/>
    </source>
</evidence>
<evidence type="ECO:0000256" key="9">
    <source>
        <dbReference type="ARBA" id="ARBA00076414"/>
    </source>
</evidence>
<dbReference type="SUPFAM" id="SSF51064">
    <property type="entry name" value="Head domain of nucleotide exchange factor GrpE"/>
    <property type="match status" value="1"/>
</dbReference>
<sequence length="169" mass="19407">MSEEKQNEQIQEEAVENSESQNNELEKLQAEYNELKDTYLRANAEFENIKKRMEKEKISATIYANESFAKDLLDVVDALEAAINVEANDELSLKIKEGVQNTLDLLLKKLEKHMVKVIETNGEFDPNLHEAMFHVESADHESNHIVQLLQKGYMMNDRVIRSAKVSVAK</sequence>
<evidence type="ECO:0000256" key="5">
    <source>
        <dbReference type="ARBA" id="ARBA00023016"/>
    </source>
</evidence>
<dbReference type="InterPro" id="IPR000740">
    <property type="entry name" value="GrpE"/>
</dbReference>
<evidence type="ECO:0000313" key="14">
    <source>
        <dbReference type="EMBL" id="AJD01986.1"/>
    </source>
</evidence>
<keyword evidence="4 10" id="KW-0963">Cytoplasm</keyword>
<dbReference type="NCBIfam" id="NF010738">
    <property type="entry name" value="PRK14140.1"/>
    <property type="match status" value="1"/>
</dbReference>
<dbReference type="GO" id="GO:0051087">
    <property type="term" value="F:protein-folding chaperone binding"/>
    <property type="evidence" value="ECO:0007669"/>
    <property type="project" value="InterPro"/>
</dbReference>
<organism evidence="14 15">
    <name type="scientific">Campylobacter lari NCTC 11845</name>
    <dbReference type="NCBI Taxonomy" id="1388749"/>
    <lineage>
        <taxon>Bacteria</taxon>
        <taxon>Pseudomonadati</taxon>
        <taxon>Campylobacterota</taxon>
        <taxon>Epsilonproteobacteria</taxon>
        <taxon>Campylobacterales</taxon>
        <taxon>Campylobacteraceae</taxon>
        <taxon>Campylobacter</taxon>
    </lineage>
</organism>
<evidence type="ECO:0000313" key="15">
    <source>
        <dbReference type="Proteomes" id="UP000031130"/>
    </source>
</evidence>
<evidence type="ECO:0000256" key="12">
    <source>
        <dbReference type="RuleBase" id="RU004478"/>
    </source>
</evidence>
<dbReference type="PANTHER" id="PTHR21237:SF23">
    <property type="entry name" value="GRPE PROTEIN HOMOLOG, MITOCHONDRIAL"/>
    <property type="match status" value="1"/>
</dbReference>
<dbReference type="HAMAP" id="MF_01151">
    <property type="entry name" value="GrpE"/>
    <property type="match status" value="1"/>
</dbReference>
<evidence type="ECO:0000256" key="7">
    <source>
        <dbReference type="ARBA" id="ARBA00053401"/>
    </source>
</evidence>
<dbReference type="Pfam" id="PF01025">
    <property type="entry name" value="GrpE"/>
    <property type="match status" value="1"/>
</dbReference>
<dbReference type="CDD" id="cd00446">
    <property type="entry name" value="GrpE"/>
    <property type="match status" value="1"/>
</dbReference>
<dbReference type="PROSITE" id="PS01071">
    <property type="entry name" value="GRPE"/>
    <property type="match status" value="1"/>
</dbReference>
<dbReference type="GO" id="GO:0051082">
    <property type="term" value="F:unfolded protein binding"/>
    <property type="evidence" value="ECO:0007669"/>
    <property type="project" value="TreeGrafter"/>
</dbReference>
<dbReference type="PANTHER" id="PTHR21237">
    <property type="entry name" value="GRPE PROTEIN"/>
    <property type="match status" value="1"/>
</dbReference>
<dbReference type="EMBL" id="CP007775">
    <property type="protein sequence ID" value="AJD01986.1"/>
    <property type="molecule type" value="Genomic_DNA"/>
</dbReference>
<comment type="similarity">
    <text evidence="2 10 12">Belongs to the GrpE family.</text>
</comment>
<proteinExistence type="inferred from homology"/>
<comment type="function">
    <text evidence="7 10 11">Participates actively in the response to hyperosmotic and heat shock by preventing the aggregation of stress-denatured proteins, in association with DnaK and GrpE. It is the nucleotide exchange factor for DnaK and may function as a thermosensor. Unfolded proteins bind initially to DnaJ; upon interaction with the DnaJ-bound protein, DnaK hydrolyzes its bound ATP, resulting in the formation of a stable complex. GrpE releases ADP from DnaK; ATP binding to DnaK triggers the release of the substrate protein, thus completing the reaction cycle. Several rounds of ATP-dependent interactions between DnaJ, DnaK and GrpE are required for fully efficient folding.</text>
</comment>
<keyword evidence="5 10" id="KW-0346">Stress response</keyword>
<dbReference type="Gene3D" id="2.30.22.10">
    <property type="entry name" value="Head domain of nucleotide exchange factor GrpE"/>
    <property type="match status" value="1"/>
</dbReference>
<evidence type="ECO:0000256" key="10">
    <source>
        <dbReference type="HAMAP-Rule" id="MF_01151"/>
    </source>
</evidence>
<dbReference type="Gene3D" id="3.90.20.20">
    <property type="match status" value="1"/>
</dbReference>
<keyword evidence="6 10" id="KW-0143">Chaperone</keyword>
<dbReference type="FunFam" id="2.30.22.10:FF:000001">
    <property type="entry name" value="Protein GrpE"/>
    <property type="match status" value="1"/>
</dbReference>
<dbReference type="GO" id="GO:0006457">
    <property type="term" value="P:protein folding"/>
    <property type="evidence" value="ECO:0007669"/>
    <property type="project" value="InterPro"/>
</dbReference>
<comment type="subcellular location">
    <subcellularLocation>
        <location evidence="1 10">Cytoplasm</location>
    </subcellularLocation>
</comment>
<gene>
    <name evidence="10 14" type="primary">grpE</name>
    <name evidence="14" type="ORF">UPTC3659_1149</name>
</gene>
<dbReference type="SUPFAM" id="SSF58014">
    <property type="entry name" value="Coiled-coil domain of nucleotide exchange factor GrpE"/>
    <property type="match status" value="1"/>
</dbReference>
<evidence type="ECO:0000256" key="6">
    <source>
        <dbReference type="ARBA" id="ARBA00023186"/>
    </source>
</evidence>
<dbReference type="InterPro" id="IPR013805">
    <property type="entry name" value="GrpE_CC"/>
</dbReference>
<name>A0A0A8HWX0_CAMLA</name>
<evidence type="ECO:0000256" key="1">
    <source>
        <dbReference type="ARBA" id="ARBA00004496"/>
    </source>
</evidence>
<feature type="region of interest" description="Disordered" evidence="13">
    <location>
        <begin position="1"/>
        <end position="27"/>
    </location>
</feature>
<evidence type="ECO:0000256" key="3">
    <source>
        <dbReference type="ARBA" id="ARBA00011738"/>
    </source>
</evidence>
<evidence type="ECO:0000256" key="11">
    <source>
        <dbReference type="RuleBase" id="RU000639"/>
    </source>
</evidence>
<comment type="subunit">
    <text evidence="3 10">Homodimer.</text>
</comment>
<evidence type="ECO:0000256" key="4">
    <source>
        <dbReference type="ARBA" id="ARBA00022490"/>
    </source>
</evidence>
<dbReference type="GO" id="GO:0005829">
    <property type="term" value="C:cytosol"/>
    <property type="evidence" value="ECO:0007669"/>
    <property type="project" value="TreeGrafter"/>
</dbReference>
<accession>A0A0A8HWX0</accession>
<evidence type="ECO:0000256" key="13">
    <source>
        <dbReference type="SAM" id="MobiDB-lite"/>
    </source>
</evidence>
<dbReference type="NCBIfam" id="NF010756">
    <property type="entry name" value="PRK14159.1"/>
    <property type="match status" value="1"/>
</dbReference>
<evidence type="ECO:0000256" key="2">
    <source>
        <dbReference type="ARBA" id="ARBA00009054"/>
    </source>
</evidence>
<dbReference type="OrthoDB" id="9789811at2"/>
<dbReference type="Proteomes" id="UP000031130">
    <property type="component" value="Chromosome"/>
</dbReference>
<dbReference type="KEGG" id="cln:UPTC3659_1149"/>
<dbReference type="GO" id="GO:0042803">
    <property type="term" value="F:protein homodimerization activity"/>
    <property type="evidence" value="ECO:0007669"/>
    <property type="project" value="InterPro"/>
</dbReference>
<dbReference type="RefSeq" id="WP_039626385.1">
    <property type="nucleotide sequence ID" value="NZ_CP007775.1"/>
</dbReference>
<dbReference type="PRINTS" id="PR00773">
    <property type="entry name" value="GRPEPROTEIN"/>
</dbReference>
<protein>
    <recommendedName>
        <fullName evidence="8 10">Protein GrpE</fullName>
    </recommendedName>
    <alternativeName>
        <fullName evidence="9 10">HSP-70 cofactor</fullName>
    </alternativeName>
</protein>
<dbReference type="InterPro" id="IPR009012">
    <property type="entry name" value="GrpE_head"/>
</dbReference>
<dbReference type="HOGENOM" id="CLU_057217_6_3_7"/>
<dbReference type="GO" id="GO:0000774">
    <property type="term" value="F:adenyl-nucleotide exchange factor activity"/>
    <property type="evidence" value="ECO:0007669"/>
    <property type="project" value="InterPro"/>
</dbReference>